<feature type="compositionally biased region" description="Pro residues" evidence="1">
    <location>
        <begin position="336"/>
        <end position="346"/>
    </location>
</feature>
<dbReference type="InterPro" id="IPR024771">
    <property type="entry name" value="SUZ"/>
</dbReference>
<evidence type="ECO:0000256" key="1">
    <source>
        <dbReference type="SAM" id="MobiDB-lite"/>
    </source>
</evidence>
<dbReference type="EMBL" id="JAVHNS010000001">
    <property type="protein sequence ID" value="KAK6363772.1"/>
    <property type="molecule type" value="Genomic_DNA"/>
</dbReference>
<accession>A0AAV9VQQ7</accession>
<gene>
    <name evidence="3" type="ORF">TWF730_001187</name>
</gene>
<feature type="compositionally biased region" description="Basic and acidic residues" evidence="1">
    <location>
        <begin position="139"/>
        <end position="169"/>
    </location>
</feature>
<dbReference type="PROSITE" id="PS51673">
    <property type="entry name" value="SUZ"/>
    <property type="match status" value="1"/>
</dbReference>
<reference evidence="3 4" key="1">
    <citation type="submission" date="2019-10" db="EMBL/GenBank/DDBJ databases">
        <authorList>
            <person name="Palmer J.M."/>
        </authorList>
    </citation>
    <scope>NUCLEOTIDE SEQUENCE [LARGE SCALE GENOMIC DNA]</scope>
    <source>
        <strain evidence="3 4">TWF730</strain>
    </source>
</reference>
<proteinExistence type="predicted"/>
<feature type="region of interest" description="Disordered" evidence="1">
    <location>
        <begin position="98"/>
        <end position="236"/>
    </location>
</feature>
<evidence type="ECO:0000259" key="2">
    <source>
        <dbReference type="PROSITE" id="PS51673"/>
    </source>
</evidence>
<dbReference type="Proteomes" id="UP001373714">
    <property type="component" value="Unassembled WGS sequence"/>
</dbReference>
<feature type="region of interest" description="Disordered" evidence="1">
    <location>
        <begin position="543"/>
        <end position="571"/>
    </location>
</feature>
<feature type="region of interest" description="Disordered" evidence="1">
    <location>
        <begin position="262"/>
        <end position="346"/>
    </location>
</feature>
<evidence type="ECO:0000313" key="4">
    <source>
        <dbReference type="Proteomes" id="UP001373714"/>
    </source>
</evidence>
<organism evidence="3 4">
    <name type="scientific">Orbilia blumenaviensis</name>
    <dbReference type="NCBI Taxonomy" id="1796055"/>
    <lineage>
        <taxon>Eukaryota</taxon>
        <taxon>Fungi</taxon>
        <taxon>Dikarya</taxon>
        <taxon>Ascomycota</taxon>
        <taxon>Pezizomycotina</taxon>
        <taxon>Orbiliomycetes</taxon>
        <taxon>Orbiliales</taxon>
        <taxon>Orbiliaceae</taxon>
        <taxon>Orbilia</taxon>
    </lineage>
</organism>
<feature type="compositionally biased region" description="Polar residues" evidence="1">
    <location>
        <begin position="205"/>
        <end position="220"/>
    </location>
</feature>
<keyword evidence="4" id="KW-1185">Reference proteome</keyword>
<feature type="compositionally biased region" description="Polar residues" evidence="1">
    <location>
        <begin position="543"/>
        <end position="561"/>
    </location>
</feature>
<feature type="compositionally biased region" description="Gly residues" evidence="1">
    <location>
        <begin position="562"/>
        <end position="571"/>
    </location>
</feature>
<dbReference type="AlphaFoldDB" id="A0AAV9VQQ7"/>
<dbReference type="Pfam" id="PF12752">
    <property type="entry name" value="SUZ"/>
    <property type="match status" value="1"/>
</dbReference>
<feature type="region of interest" description="Disordered" evidence="1">
    <location>
        <begin position="1"/>
        <end position="74"/>
    </location>
</feature>
<protein>
    <recommendedName>
        <fullName evidence="2">SUZ domain-containing protein</fullName>
    </recommendedName>
</protein>
<sequence length="571" mass="60793">MAAIGSKSGGGVADAWNDDDWGTGQKPATSESIANLEATKKSPAPSAGNVPVILAKKPAPSPNPSSTEDLSTHMQNMQIWNAANEGGSFEVVAAAPQPGKTLYRPELKILKRATNTNSPERDPNKAGSRTPKSDAGSDVEVKKETPQEKMERERKEKEERYAKARERLFGPDNSGNGAGDSMEKNPSSNGKNSGTATPSGVKIAGQQNKNTPSRKTSPSSRQRRRERVDDDFVPRSAMVAGTVESFHLDQQLQAEAHMRAAHFQPNGPQPPFMGYQPQYTSPPPGPGNFNYNNQSGFPPLPPAQQPPFNGGQGGNFPPRQPPNAGGPPWNNNFASPPMPLHPPPPPHQFNQFQNQGQLPYQAHQHQISPPAFQPPYSPPFHQQGGPVNMPNQNLPQPPPNLYEPNYSQKPGHLQFFNQNTPGGPQAQFPVREPKAPDGTGRGGFGFSGRGGSHTAGPGVMPHPPPLPQGRGFPNPVFPGNNQQNPHGAQVAGFNSPAAAAPWGVTSPIGTQQPGQIWGNVPNGNNMNNAQAYSGQQPLMGSSYSGLGQNNVWGNPGTWNTAGGQGPGRGKR</sequence>
<feature type="compositionally biased region" description="Polar residues" evidence="1">
    <location>
        <begin position="184"/>
        <end position="198"/>
    </location>
</feature>
<feature type="domain" description="SUZ" evidence="2">
    <location>
        <begin position="82"/>
        <end position="173"/>
    </location>
</feature>
<name>A0AAV9VQQ7_9PEZI</name>
<evidence type="ECO:0000313" key="3">
    <source>
        <dbReference type="EMBL" id="KAK6363772.1"/>
    </source>
</evidence>
<comment type="caution">
    <text evidence="3">The sequence shown here is derived from an EMBL/GenBank/DDBJ whole genome shotgun (WGS) entry which is preliminary data.</text>
</comment>